<dbReference type="AlphaFoldDB" id="A0A1Y4L5G6"/>
<dbReference type="InterPro" id="IPR003010">
    <property type="entry name" value="C-N_Hydrolase"/>
</dbReference>
<feature type="domain" description="CN hydrolase" evidence="3">
    <location>
        <begin position="103"/>
        <end position="345"/>
    </location>
</feature>
<name>A0A1Y4L5G6_9FIRM</name>
<evidence type="ECO:0000313" key="4">
    <source>
        <dbReference type="EMBL" id="OUP52018.1"/>
    </source>
</evidence>
<evidence type="ECO:0000256" key="2">
    <source>
        <dbReference type="SAM" id="MobiDB-lite"/>
    </source>
</evidence>
<proteinExistence type="inferred from homology"/>
<dbReference type="PANTHER" id="PTHR23088:SF27">
    <property type="entry name" value="DEAMINATED GLUTATHIONE AMIDASE"/>
    <property type="match status" value="1"/>
</dbReference>
<evidence type="ECO:0000256" key="1">
    <source>
        <dbReference type="ARBA" id="ARBA00010613"/>
    </source>
</evidence>
<reference evidence="5" key="1">
    <citation type="submission" date="2017-04" db="EMBL/GenBank/DDBJ databases">
        <title>Function of individual gut microbiota members based on whole genome sequencing of pure cultures obtained from chicken caecum.</title>
        <authorList>
            <person name="Medvecky M."/>
            <person name="Cejkova D."/>
            <person name="Polansky O."/>
            <person name="Karasova D."/>
            <person name="Kubasova T."/>
            <person name="Cizek A."/>
            <person name="Rychlik I."/>
        </authorList>
    </citation>
    <scope>NUCLEOTIDE SEQUENCE [LARGE SCALE GENOMIC DNA]</scope>
    <source>
        <strain evidence="5">An180</strain>
    </source>
</reference>
<sequence>MRTRVKSLPSRCAEETASAPQSMSKSSLMSSAERVRKSFPPCARAARQVGQLQNGSGTAVAAPVPKNVICMCSPLTFGLSISRFPPLYKRQTRQIPGGIFMDTRIAIAQINASSDPQQNLRTAARMAAEAAQKQAHLLMLPEYTMTYPDHRLPDGVPFPGGQPLDGPFVSGLRELAATHRLWITCGVIEQTPDDPRPYNTTVVISDQGELVASHRKCQLYDAFSYRESDHFRPGMSRFTPIQTPFGTLGLIVCYELRYPELARLQAIEGAEFLLVTAAFVCGKQKAQQWHTLLAARAVENGCFVLGCNHVKPKVFLGESSAYAPDGQTIMECGDTPELMVVTCDRSQIGAVRESCPVLRQRREDLYSLK</sequence>
<evidence type="ECO:0000259" key="3">
    <source>
        <dbReference type="PROSITE" id="PS50263"/>
    </source>
</evidence>
<protein>
    <recommendedName>
        <fullName evidence="3">CN hydrolase domain-containing protein</fullName>
    </recommendedName>
</protein>
<dbReference type="PANTHER" id="PTHR23088">
    <property type="entry name" value="NITRILASE-RELATED"/>
    <property type="match status" value="1"/>
</dbReference>
<feature type="compositionally biased region" description="Low complexity" evidence="2">
    <location>
        <begin position="17"/>
        <end position="32"/>
    </location>
</feature>
<dbReference type="Gene3D" id="3.60.110.10">
    <property type="entry name" value="Carbon-nitrogen hydrolase"/>
    <property type="match status" value="1"/>
</dbReference>
<dbReference type="SUPFAM" id="SSF56317">
    <property type="entry name" value="Carbon-nitrogen hydrolase"/>
    <property type="match status" value="1"/>
</dbReference>
<organism evidence="4 5">
    <name type="scientific">Butyricicoccus pullicaecorum</name>
    <dbReference type="NCBI Taxonomy" id="501571"/>
    <lineage>
        <taxon>Bacteria</taxon>
        <taxon>Bacillati</taxon>
        <taxon>Bacillota</taxon>
        <taxon>Clostridia</taxon>
        <taxon>Eubacteriales</taxon>
        <taxon>Butyricicoccaceae</taxon>
        <taxon>Butyricicoccus</taxon>
    </lineage>
</organism>
<dbReference type="EMBL" id="NFKK01000014">
    <property type="protein sequence ID" value="OUP52018.1"/>
    <property type="molecule type" value="Genomic_DNA"/>
</dbReference>
<comment type="similarity">
    <text evidence="1">Belongs to the carbon-nitrogen hydrolase superfamily. NIT1/NIT2 family.</text>
</comment>
<dbReference type="PROSITE" id="PS50263">
    <property type="entry name" value="CN_HYDROLASE"/>
    <property type="match status" value="1"/>
</dbReference>
<evidence type="ECO:0000313" key="5">
    <source>
        <dbReference type="Proteomes" id="UP000195897"/>
    </source>
</evidence>
<accession>A0A1Y4L5G6</accession>
<dbReference type="Proteomes" id="UP000195897">
    <property type="component" value="Unassembled WGS sequence"/>
</dbReference>
<feature type="region of interest" description="Disordered" evidence="2">
    <location>
        <begin position="1"/>
        <end position="33"/>
    </location>
</feature>
<comment type="caution">
    <text evidence="4">The sequence shown here is derived from an EMBL/GenBank/DDBJ whole genome shotgun (WGS) entry which is preliminary data.</text>
</comment>
<dbReference type="InterPro" id="IPR036526">
    <property type="entry name" value="C-N_Hydrolase_sf"/>
</dbReference>
<dbReference type="Pfam" id="PF00795">
    <property type="entry name" value="CN_hydrolase"/>
    <property type="match status" value="1"/>
</dbReference>
<gene>
    <name evidence="4" type="ORF">B5F17_10990</name>
</gene>